<evidence type="ECO:0000313" key="9">
    <source>
        <dbReference type="Proteomes" id="UP000186817"/>
    </source>
</evidence>
<keyword evidence="9" id="KW-1185">Reference proteome</keyword>
<dbReference type="InterPro" id="IPR013130">
    <property type="entry name" value="Fe3_Rdtase_TM_dom"/>
</dbReference>
<evidence type="ECO:0000259" key="7">
    <source>
        <dbReference type="Pfam" id="PF01794"/>
    </source>
</evidence>
<evidence type="ECO:0000256" key="3">
    <source>
        <dbReference type="ARBA" id="ARBA00022989"/>
    </source>
</evidence>
<name>A0A1Q9DLC8_SYMMI</name>
<keyword evidence="3 6" id="KW-1133">Transmembrane helix</keyword>
<feature type="compositionally biased region" description="Basic and acidic residues" evidence="5">
    <location>
        <begin position="107"/>
        <end position="116"/>
    </location>
</feature>
<feature type="transmembrane region" description="Helical" evidence="6">
    <location>
        <begin position="294"/>
        <end position="319"/>
    </location>
</feature>
<feature type="region of interest" description="Disordered" evidence="5">
    <location>
        <begin position="104"/>
        <end position="129"/>
    </location>
</feature>
<dbReference type="Pfam" id="PF01794">
    <property type="entry name" value="Ferric_reduct"/>
    <property type="match status" value="1"/>
</dbReference>
<dbReference type="OMA" id="HWWPFAL"/>
<gene>
    <name evidence="8" type="ORF">AK812_SmicGene21893</name>
</gene>
<comment type="subcellular location">
    <subcellularLocation>
        <location evidence="1">Membrane</location>
        <topology evidence="1">Multi-pass membrane protein</topology>
    </subcellularLocation>
</comment>
<comment type="caution">
    <text evidence="8">The sequence shown here is derived from an EMBL/GenBank/DDBJ whole genome shotgun (WGS) entry which is preliminary data.</text>
</comment>
<evidence type="ECO:0000313" key="8">
    <source>
        <dbReference type="EMBL" id="OLP95949.1"/>
    </source>
</evidence>
<dbReference type="EMBL" id="LSRX01000485">
    <property type="protein sequence ID" value="OLP95949.1"/>
    <property type="molecule type" value="Genomic_DNA"/>
</dbReference>
<dbReference type="AlphaFoldDB" id="A0A1Q9DLC8"/>
<feature type="transmembrane region" description="Helical" evidence="6">
    <location>
        <begin position="72"/>
        <end position="96"/>
    </location>
</feature>
<evidence type="ECO:0000256" key="2">
    <source>
        <dbReference type="ARBA" id="ARBA00022692"/>
    </source>
</evidence>
<accession>A0A1Q9DLC8</accession>
<dbReference type="GO" id="GO:0016020">
    <property type="term" value="C:membrane"/>
    <property type="evidence" value="ECO:0007669"/>
    <property type="project" value="UniProtKB-SubCell"/>
</dbReference>
<reference evidence="8 9" key="1">
    <citation type="submission" date="2016-02" db="EMBL/GenBank/DDBJ databases">
        <title>Genome analysis of coral dinoflagellate symbionts highlights evolutionary adaptations to a symbiotic lifestyle.</title>
        <authorList>
            <person name="Aranda M."/>
            <person name="Li Y."/>
            <person name="Liew Y.J."/>
            <person name="Baumgarten S."/>
            <person name="Simakov O."/>
            <person name="Wilson M."/>
            <person name="Piel J."/>
            <person name="Ashoor H."/>
            <person name="Bougouffa S."/>
            <person name="Bajic V.B."/>
            <person name="Ryu T."/>
            <person name="Ravasi T."/>
            <person name="Bayer T."/>
            <person name="Micklem G."/>
            <person name="Kim H."/>
            <person name="Bhak J."/>
            <person name="Lajeunesse T.C."/>
            <person name="Voolstra C.R."/>
        </authorList>
    </citation>
    <scope>NUCLEOTIDE SEQUENCE [LARGE SCALE GENOMIC DNA]</scope>
    <source>
        <strain evidence="8 9">CCMP2467</strain>
    </source>
</reference>
<organism evidence="8 9">
    <name type="scientific">Symbiodinium microadriaticum</name>
    <name type="common">Dinoflagellate</name>
    <name type="synonym">Zooxanthella microadriatica</name>
    <dbReference type="NCBI Taxonomy" id="2951"/>
    <lineage>
        <taxon>Eukaryota</taxon>
        <taxon>Sar</taxon>
        <taxon>Alveolata</taxon>
        <taxon>Dinophyceae</taxon>
        <taxon>Suessiales</taxon>
        <taxon>Symbiodiniaceae</taxon>
        <taxon>Symbiodinium</taxon>
    </lineage>
</organism>
<feature type="domain" description="Ferric oxidoreductase" evidence="7">
    <location>
        <begin position="191"/>
        <end position="298"/>
    </location>
</feature>
<evidence type="ECO:0000256" key="1">
    <source>
        <dbReference type="ARBA" id="ARBA00004141"/>
    </source>
</evidence>
<dbReference type="OrthoDB" id="429206at2759"/>
<feature type="transmembrane region" description="Helical" evidence="6">
    <location>
        <begin position="137"/>
        <end position="157"/>
    </location>
</feature>
<feature type="transmembrane region" description="Helical" evidence="6">
    <location>
        <begin position="371"/>
        <end position="398"/>
    </location>
</feature>
<sequence>MATNGSMPSLASSVKYMLLASALYEPLRNALHNLGTNVGGVGGVGGLCNMGNPDDCESLAGRTGNYCFQAGLWSGLTGFALVVLLVWTSPIFLGALQKSVSTAKPVASEDRGRDSGDEPGAEPSPEPETASIELDGVLMIWSGLSCLWFGMPLAYMLADPFYRSSALHFVLAVALAAAFPLSWHLSLLALPPCKPLGPWLGLKRQDLLNLHKALGWRAAGWGAIHALGELIYVVSQQGFLSMFQLAGEKGENLLYLMGLVTALLLLVHTLVAYLRRQAFIRRTFKATHRTTASFLLLSATVHWWPFALFLLPAAAAYGTSAGLGVASQFGRQVSEARNSLALAAAVLGAFAGLCVVWKVRESVMLAEGVGLLIPFVFPPLALLAEFAVATAVCLPILVTGPVLHSEPLLG</sequence>
<feature type="transmembrane region" description="Helical" evidence="6">
    <location>
        <begin position="339"/>
        <end position="359"/>
    </location>
</feature>
<evidence type="ECO:0000256" key="5">
    <source>
        <dbReference type="SAM" id="MobiDB-lite"/>
    </source>
</evidence>
<evidence type="ECO:0000256" key="6">
    <source>
        <dbReference type="SAM" id="Phobius"/>
    </source>
</evidence>
<feature type="transmembrane region" description="Helical" evidence="6">
    <location>
        <begin position="254"/>
        <end position="274"/>
    </location>
</feature>
<evidence type="ECO:0000256" key="4">
    <source>
        <dbReference type="ARBA" id="ARBA00023136"/>
    </source>
</evidence>
<feature type="transmembrane region" description="Helical" evidence="6">
    <location>
        <begin position="169"/>
        <end position="193"/>
    </location>
</feature>
<proteinExistence type="predicted"/>
<dbReference type="Proteomes" id="UP000186817">
    <property type="component" value="Unassembled WGS sequence"/>
</dbReference>
<keyword evidence="4 6" id="KW-0472">Membrane</keyword>
<protein>
    <recommendedName>
        <fullName evidence="7">Ferric oxidoreductase domain-containing protein</fullName>
    </recommendedName>
</protein>
<keyword evidence="2 6" id="KW-0812">Transmembrane</keyword>